<dbReference type="PANTHER" id="PTHR35370:SF4">
    <property type="entry name" value="TYPE VI SECRETION SYSTEM BASEPLATE SUBUNIT TSSF"/>
    <property type="match status" value="1"/>
</dbReference>
<dbReference type="InterPro" id="IPR010272">
    <property type="entry name" value="T6SS_TssF"/>
</dbReference>
<evidence type="ECO:0000313" key="1">
    <source>
        <dbReference type="EMBL" id="OWY26786.1"/>
    </source>
</evidence>
<dbReference type="PANTHER" id="PTHR35370">
    <property type="entry name" value="CYTOPLASMIC PROTEIN-RELATED-RELATED"/>
    <property type="match status" value="1"/>
</dbReference>
<dbReference type="RefSeq" id="WP_088752536.1">
    <property type="nucleotide sequence ID" value="NZ_NJGU01000015.1"/>
</dbReference>
<dbReference type="PIRSF" id="PIRSF028304">
    <property type="entry name" value="UCP028304"/>
    <property type="match status" value="1"/>
</dbReference>
<dbReference type="AlphaFoldDB" id="A0A246WKD7"/>
<accession>A0A246WKD7</accession>
<dbReference type="EMBL" id="NJGU01000015">
    <property type="protein sequence ID" value="OWY26786.1"/>
    <property type="molecule type" value="Genomic_DNA"/>
</dbReference>
<evidence type="ECO:0000313" key="2">
    <source>
        <dbReference type="Proteomes" id="UP000197596"/>
    </source>
</evidence>
<proteinExistence type="predicted"/>
<comment type="caution">
    <text evidence="1">The sequence shown here is derived from an EMBL/GenBank/DDBJ whole genome shotgun (WGS) entry which is preliminary data.</text>
</comment>
<dbReference type="NCBIfam" id="TIGR03359">
    <property type="entry name" value="VI_chp_6"/>
    <property type="match status" value="1"/>
</dbReference>
<name>A0A246WKD7_9BURK</name>
<gene>
    <name evidence="1" type="primary">vasA</name>
    <name evidence="1" type="ORF">CEJ42_21855</name>
</gene>
<sequence length="574" mass="63847">MFNRYYEDELNKLKGLAVEFAQNNPALAPMLSGSSADPDVERLLEGVAFLTGLTRQKLDDEFPEFVQELANLLFPHYLRPVPATTMVSFTPKAALGETARVAAGTELASLPVDGTACRFVTSVDLDIEPVHLADANLLSHAGAAPMLVLEFEMAGVDLAQWRADRLRLFLGSGYSEAAKLLLLLTNHVTQVRLSGDDGARFELGPKAITAAGFGQPMLPYPGNAFAGYRNIQEFFVQPEKFLFVDLVGLQQWTTRRGGRFSVYITLDQLPAWAPEIRPDSFMLNIVPAVNLFPHAADPINHEHRVTEYRVMPEGRVRQHFQIYSVDQVVGYQQGMSRERTYVPFGLYRHDRRGDRLSYRTTVRSATVGQGNELYLSVNYPAGDTPLPETLSLRLTCTNGTLPESLKLGDISQPTSSSPDRMSFRNIRTVSPALNPPTGEALLWRLISHVSLNFLSVANAANLQALLNLYVFPERQEQGQEAANRRRIEGIQDVTATPETRLVGRGSVLRGQLVRIKCRQDFFAGIGDMYLFGCVIERFIADYAGINSYTRVEMEDAFSGAVFKWPARLGQQPLL</sequence>
<dbReference type="Proteomes" id="UP000197596">
    <property type="component" value="Unassembled WGS sequence"/>
</dbReference>
<protein>
    <submittedName>
        <fullName evidence="1">Type VI secretion system ImpG/VasA family protein</fullName>
    </submittedName>
</protein>
<organism evidence="1 2">
    <name type="scientific">Herbaspirillum robiniae</name>
    <dbReference type="NCBI Taxonomy" id="2014887"/>
    <lineage>
        <taxon>Bacteria</taxon>
        <taxon>Pseudomonadati</taxon>
        <taxon>Pseudomonadota</taxon>
        <taxon>Betaproteobacteria</taxon>
        <taxon>Burkholderiales</taxon>
        <taxon>Oxalobacteraceae</taxon>
        <taxon>Herbaspirillum</taxon>
    </lineage>
</organism>
<reference evidence="1 2" key="1">
    <citation type="submission" date="2017-06" db="EMBL/GenBank/DDBJ databases">
        <title>Herbaspirillum phytohormonus sp. nov., isolated from the root nodule of Robinia pseudoacacia in lead-zinc mine.</title>
        <authorList>
            <person name="Fan M."/>
            <person name="Lin Y."/>
        </authorList>
    </citation>
    <scope>NUCLEOTIDE SEQUENCE [LARGE SCALE GENOMIC DNA]</scope>
    <source>
        <strain evidence="1 2">HZ10</strain>
    </source>
</reference>
<dbReference type="Pfam" id="PF05947">
    <property type="entry name" value="T6SS_TssF"/>
    <property type="match status" value="1"/>
</dbReference>